<dbReference type="EMBL" id="HBJA01051812">
    <property type="protein sequence ID" value="CAE0807239.1"/>
    <property type="molecule type" value="Transcribed_RNA"/>
</dbReference>
<keyword evidence="3" id="KW-0813">Transport</keyword>
<comment type="similarity">
    <text evidence="2">Belongs to the GOSR1 family.</text>
</comment>
<dbReference type="PANTHER" id="PTHR21094">
    <property type="entry name" value="GOS-28 SNARE- RELATED"/>
    <property type="match status" value="1"/>
</dbReference>
<proteinExistence type="inferred from homology"/>
<dbReference type="GO" id="GO:0048219">
    <property type="term" value="P:inter-Golgi cisterna vesicle-mediated transport"/>
    <property type="evidence" value="ECO:0007669"/>
    <property type="project" value="TreeGrafter"/>
</dbReference>
<dbReference type="InterPro" id="IPR023601">
    <property type="entry name" value="Golgi_SNAP_su1"/>
</dbReference>
<keyword evidence="7" id="KW-0333">Golgi apparatus</keyword>
<feature type="transmembrane region" description="Helical" evidence="10">
    <location>
        <begin position="189"/>
        <end position="207"/>
    </location>
</feature>
<keyword evidence="4 10" id="KW-0812">Transmembrane</keyword>
<feature type="coiled-coil region" evidence="9">
    <location>
        <begin position="6"/>
        <end position="60"/>
    </location>
</feature>
<sequence>MADQQKQQLKRERVSLEHDIDQKLLALCKIDMSRDIETGVHAVEGDIEALLQALQKVNEELMSMDCSTVERQQNEYHREIIQGYYQDLKTTKAKMKYRFEKEALLKNCQKDIEEFKTGAAALGKERDAIGKVGDMANQILAIGESSRERLQAQRSTFGSILDKSGTLIKKLPVVNDIIQKIHKKKSRDMIILSGVIGLCLFLCWLYWK</sequence>
<evidence type="ECO:0000256" key="9">
    <source>
        <dbReference type="SAM" id="Coils"/>
    </source>
</evidence>
<keyword evidence="9" id="KW-0175">Coiled coil</keyword>
<dbReference type="GO" id="GO:0006906">
    <property type="term" value="P:vesicle fusion"/>
    <property type="evidence" value="ECO:0007669"/>
    <property type="project" value="TreeGrafter"/>
</dbReference>
<dbReference type="GO" id="GO:0005484">
    <property type="term" value="F:SNAP receptor activity"/>
    <property type="evidence" value="ECO:0007669"/>
    <property type="project" value="TreeGrafter"/>
</dbReference>
<reference evidence="12" key="1">
    <citation type="submission" date="2021-01" db="EMBL/GenBank/DDBJ databases">
        <authorList>
            <person name="Corre E."/>
            <person name="Pelletier E."/>
            <person name="Niang G."/>
            <person name="Scheremetjew M."/>
            <person name="Finn R."/>
            <person name="Kale V."/>
            <person name="Holt S."/>
            <person name="Cochrane G."/>
            <person name="Meng A."/>
            <person name="Brown T."/>
            <person name="Cohen L."/>
        </authorList>
    </citation>
    <scope>NUCLEOTIDE SEQUENCE</scope>
    <source>
        <strain evidence="12">CCMP1594</strain>
    </source>
</reference>
<keyword evidence="6 10" id="KW-1133">Transmembrane helix</keyword>
<accession>A0A6T1ZEE1</accession>
<comment type="subcellular location">
    <subcellularLocation>
        <location evidence="1">Golgi apparatus membrane</location>
        <topology evidence="1">Single-pass type IV membrane protein</topology>
    </subcellularLocation>
</comment>
<evidence type="ECO:0008006" key="13">
    <source>
        <dbReference type="Google" id="ProtNLM"/>
    </source>
</evidence>
<dbReference type="GO" id="GO:0000139">
    <property type="term" value="C:Golgi membrane"/>
    <property type="evidence" value="ECO:0007669"/>
    <property type="project" value="UniProtKB-SubCell"/>
</dbReference>
<evidence type="ECO:0000256" key="10">
    <source>
        <dbReference type="SAM" id="Phobius"/>
    </source>
</evidence>
<evidence type="ECO:0000313" key="11">
    <source>
        <dbReference type="EMBL" id="CAE0807239.1"/>
    </source>
</evidence>
<gene>
    <name evidence="11" type="ORF">EGYM00163_LOCUS18367</name>
    <name evidence="12" type="ORF">EGYM00163_LOCUS18369</name>
</gene>
<evidence type="ECO:0000256" key="4">
    <source>
        <dbReference type="ARBA" id="ARBA00022692"/>
    </source>
</evidence>
<keyword evidence="8 10" id="KW-0472">Membrane</keyword>
<dbReference type="GO" id="GO:0005801">
    <property type="term" value="C:cis-Golgi network"/>
    <property type="evidence" value="ECO:0007669"/>
    <property type="project" value="InterPro"/>
</dbReference>
<evidence type="ECO:0000256" key="5">
    <source>
        <dbReference type="ARBA" id="ARBA00022927"/>
    </source>
</evidence>
<evidence type="ECO:0000313" key="12">
    <source>
        <dbReference type="EMBL" id="CAE0807241.1"/>
    </source>
</evidence>
<dbReference type="AlphaFoldDB" id="A0A6T1ZEE1"/>
<dbReference type="Pfam" id="PF12352">
    <property type="entry name" value="V-SNARE_C"/>
    <property type="match status" value="1"/>
</dbReference>
<dbReference type="GO" id="GO:0006888">
    <property type="term" value="P:endoplasmic reticulum to Golgi vesicle-mediated transport"/>
    <property type="evidence" value="ECO:0007669"/>
    <property type="project" value="InterPro"/>
</dbReference>
<evidence type="ECO:0000256" key="1">
    <source>
        <dbReference type="ARBA" id="ARBA00004409"/>
    </source>
</evidence>
<dbReference type="GO" id="GO:0005797">
    <property type="term" value="C:Golgi medial cisterna"/>
    <property type="evidence" value="ECO:0007669"/>
    <property type="project" value="TreeGrafter"/>
</dbReference>
<protein>
    <recommendedName>
        <fullName evidence="13">Golgi SNAP receptor complex member 1</fullName>
    </recommendedName>
</protein>
<dbReference type="GO" id="GO:0015031">
    <property type="term" value="P:protein transport"/>
    <property type="evidence" value="ECO:0007669"/>
    <property type="project" value="UniProtKB-KW"/>
</dbReference>
<keyword evidence="5" id="KW-0653">Protein transport</keyword>
<dbReference type="GO" id="GO:0031201">
    <property type="term" value="C:SNARE complex"/>
    <property type="evidence" value="ECO:0007669"/>
    <property type="project" value="TreeGrafter"/>
</dbReference>
<name>A0A6T1ZEE1_9EUGL</name>
<dbReference type="PANTHER" id="PTHR21094:SF2">
    <property type="entry name" value="GOLGI SNAP RECEPTOR COMPLEX MEMBER 1"/>
    <property type="match status" value="1"/>
</dbReference>
<evidence type="ECO:0000256" key="6">
    <source>
        <dbReference type="ARBA" id="ARBA00022989"/>
    </source>
</evidence>
<dbReference type="EMBL" id="HBJA01051814">
    <property type="protein sequence ID" value="CAE0807241.1"/>
    <property type="molecule type" value="Transcribed_RNA"/>
</dbReference>
<evidence type="ECO:0000256" key="8">
    <source>
        <dbReference type="ARBA" id="ARBA00023136"/>
    </source>
</evidence>
<organism evidence="12">
    <name type="scientific">Eutreptiella gymnastica</name>
    <dbReference type="NCBI Taxonomy" id="73025"/>
    <lineage>
        <taxon>Eukaryota</taxon>
        <taxon>Discoba</taxon>
        <taxon>Euglenozoa</taxon>
        <taxon>Euglenida</taxon>
        <taxon>Spirocuta</taxon>
        <taxon>Euglenophyceae</taxon>
        <taxon>Eutreptiales</taxon>
        <taxon>Eutreptiaceae</taxon>
        <taxon>Eutreptiella</taxon>
    </lineage>
</organism>
<evidence type="ECO:0000256" key="7">
    <source>
        <dbReference type="ARBA" id="ARBA00023034"/>
    </source>
</evidence>
<evidence type="ECO:0000256" key="3">
    <source>
        <dbReference type="ARBA" id="ARBA00022448"/>
    </source>
</evidence>
<evidence type="ECO:0000256" key="2">
    <source>
        <dbReference type="ARBA" id="ARBA00008473"/>
    </source>
</evidence>